<evidence type="ECO:0000256" key="2">
    <source>
        <dbReference type="ARBA" id="ARBA00007608"/>
    </source>
</evidence>
<dbReference type="EMBL" id="AP024718">
    <property type="protein sequence ID" value="BCX88298.1"/>
    <property type="molecule type" value="Genomic_DNA"/>
</dbReference>
<dbReference type="PROSITE" id="PS00893">
    <property type="entry name" value="NUDIX_BOX"/>
    <property type="match status" value="1"/>
</dbReference>
<dbReference type="AlphaFoldDB" id="A0AAU9CDN1"/>
<gene>
    <name evidence="7" type="primary">nudJ</name>
    <name evidence="9" type="ORF">MIN45_P0667</name>
</gene>
<dbReference type="GO" id="GO:0017110">
    <property type="term" value="F:nucleoside diphosphate phosphatase activity"/>
    <property type="evidence" value="ECO:0007669"/>
    <property type="project" value="InterPro"/>
</dbReference>
<dbReference type="PANTHER" id="PTHR43046">
    <property type="entry name" value="GDP-MANNOSE MANNOSYL HYDROLASE"/>
    <property type="match status" value="1"/>
</dbReference>
<keyword evidence="6 7" id="KW-0460">Magnesium</keyword>
<dbReference type="Proteomes" id="UP001321450">
    <property type="component" value="Chromosome"/>
</dbReference>
<evidence type="ECO:0000256" key="6">
    <source>
        <dbReference type="ARBA" id="ARBA00022842"/>
    </source>
</evidence>
<protein>
    <recommendedName>
        <fullName evidence="4 7">Phosphatase NudJ</fullName>
        <ecNumber evidence="7">3.6.1.-</ecNumber>
    </recommendedName>
</protein>
<dbReference type="PANTHER" id="PTHR43046:SF12">
    <property type="entry name" value="GDP-MANNOSE MANNOSYL HYDROLASE"/>
    <property type="match status" value="1"/>
</dbReference>
<evidence type="ECO:0000259" key="8">
    <source>
        <dbReference type="PROSITE" id="PS51462"/>
    </source>
</evidence>
<proteinExistence type="inferred from homology"/>
<dbReference type="PROSITE" id="PS51462">
    <property type="entry name" value="NUDIX"/>
    <property type="match status" value="1"/>
</dbReference>
<evidence type="ECO:0000256" key="7">
    <source>
        <dbReference type="RuleBase" id="RU364043"/>
    </source>
</evidence>
<keyword evidence="5 7" id="KW-0378">Hydrolase</keyword>
<dbReference type="InterPro" id="IPR020084">
    <property type="entry name" value="NUDIX_hydrolase_CS"/>
</dbReference>
<comment type="similarity">
    <text evidence="2 7">Belongs to the Nudix hydrolase family. NudJ subfamily.</text>
</comment>
<keyword evidence="10" id="KW-1185">Reference proteome</keyword>
<evidence type="ECO:0000256" key="3">
    <source>
        <dbReference type="ARBA" id="ARBA00011245"/>
    </source>
</evidence>
<dbReference type="Gene3D" id="3.90.79.10">
    <property type="entry name" value="Nucleoside Triphosphate Pyrophosphohydrolase"/>
    <property type="match status" value="1"/>
</dbReference>
<evidence type="ECO:0000256" key="5">
    <source>
        <dbReference type="ARBA" id="ARBA00022801"/>
    </source>
</evidence>
<comment type="cofactor">
    <cofactor evidence="1 7">
        <name>Mg(2+)</name>
        <dbReference type="ChEBI" id="CHEBI:18420"/>
    </cofactor>
</comment>
<evidence type="ECO:0000256" key="4">
    <source>
        <dbReference type="ARBA" id="ARBA00015552"/>
    </source>
</evidence>
<dbReference type="SUPFAM" id="SSF55811">
    <property type="entry name" value="Nudix"/>
    <property type="match status" value="1"/>
</dbReference>
<dbReference type="EC" id="3.6.1.-" evidence="7"/>
<comment type="subunit">
    <text evidence="3 7">Monomer.</text>
</comment>
<sequence length="147" mass="16912">MIWKPNVTVAAVVERDGRYLLVEEVVEGRRVFNQPAGHLEPDESLPNAARREVREETGWAFEPEALVAVQLLPVSDALTFLRFTFYGQVCDHRPEQPLDEGIVATHWLTRAEIEDRRERLRSPLVLDSIHAYESGQRCPLSLLRHYP</sequence>
<organism evidence="9 10">
    <name type="scientific">Methylomarinovum tepidoasis</name>
    <dbReference type="NCBI Taxonomy" id="2840183"/>
    <lineage>
        <taxon>Bacteria</taxon>
        <taxon>Pseudomonadati</taxon>
        <taxon>Pseudomonadota</taxon>
        <taxon>Gammaproteobacteria</taxon>
        <taxon>Methylococcales</taxon>
        <taxon>Methylothermaceae</taxon>
        <taxon>Methylomarinovum</taxon>
    </lineage>
</organism>
<dbReference type="Pfam" id="PF00293">
    <property type="entry name" value="NUDIX"/>
    <property type="match status" value="1"/>
</dbReference>
<evidence type="ECO:0000313" key="10">
    <source>
        <dbReference type="Proteomes" id="UP001321450"/>
    </source>
</evidence>
<accession>A0AAU9CDN1</accession>
<feature type="domain" description="Nudix hydrolase" evidence="8">
    <location>
        <begin position="2"/>
        <end position="133"/>
    </location>
</feature>
<evidence type="ECO:0000313" key="9">
    <source>
        <dbReference type="EMBL" id="BCX88298.1"/>
    </source>
</evidence>
<name>A0AAU9CDN1_9GAMM</name>
<dbReference type="KEGG" id="meiy:MIN45_P0667"/>
<dbReference type="GO" id="GO:0004787">
    <property type="term" value="F:thiamine diphosphate phosphatase activity"/>
    <property type="evidence" value="ECO:0007669"/>
    <property type="project" value="InterPro"/>
</dbReference>
<dbReference type="InterPro" id="IPR000086">
    <property type="entry name" value="NUDIX_hydrolase_dom"/>
</dbReference>
<dbReference type="InterPro" id="IPR015797">
    <property type="entry name" value="NUDIX_hydrolase-like_dom_sf"/>
</dbReference>
<evidence type="ECO:0000256" key="1">
    <source>
        <dbReference type="ARBA" id="ARBA00001946"/>
    </source>
</evidence>
<dbReference type="GO" id="GO:0017111">
    <property type="term" value="F:ribonucleoside triphosphate phosphatase activity"/>
    <property type="evidence" value="ECO:0007669"/>
    <property type="project" value="InterPro"/>
</dbReference>
<reference evidence="10" key="1">
    <citation type="journal article" date="2024" name="Int. J. Syst. Evol. Microbiol.">
        <title>Methylomarinovum tepidoasis sp. nov., a moderately thermophilic methanotroph of the family Methylothermaceae isolated from a deep-sea hydrothermal field.</title>
        <authorList>
            <person name="Hirayama H."/>
            <person name="Takaki Y."/>
            <person name="Abe M."/>
            <person name="Miyazaki M."/>
            <person name="Uematsu K."/>
            <person name="Matsui Y."/>
            <person name="Takai K."/>
        </authorList>
    </citation>
    <scope>NUCLEOTIDE SEQUENCE [LARGE SCALE GENOMIC DNA]</scope>
    <source>
        <strain evidence="10">IN45</strain>
    </source>
</reference>
<dbReference type="InterPro" id="IPR033713">
    <property type="entry name" value="NudJ"/>
</dbReference>
<dbReference type="RefSeq" id="WP_286293402.1">
    <property type="nucleotide sequence ID" value="NZ_AP024718.1"/>
</dbReference>
<dbReference type="CDD" id="cd03675">
    <property type="entry name" value="NUDIX_Hydrolase"/>
    <property type="match status" value="1"/>
</dbReference>